<dbReference type="STRING" id="1314781.A0A165QUG5"/>
<evidence type="ECO:0000256" key="2">
    <source>
        <dbReference type="ARBA" id="ARBA00008044"/>
    </source>
</evidence>
<evidence type="ECO:0000256" key="1">
    <source>
        <dbReference type="ARBA" id="ARBA00004123"/>
    </source>
</evidence>
<dbReference type="OrthoDB" id="20582at2759"/>
<evidence type="ECO:0008006" key="7">
    <source>
        <dbReference type="Google" id="ProtNLM"/>
    </source>
</evidence>
<comment type="subcellular location">
    <subcellularLocation>
        <location evidence="1">Nucleus</location>
    </subcellularLocation>
</comment>
<dbReference type="GO" id="GO:0000445">
    <property type="term" value="C:THO complex part of transcription export complex"/>
    <property type="evidence" value="ECO:0007669"/>
    <property type="project" value="TreeGrafter"/>
</dbReference>
<dbReference type="InParanoid" id="A0A165QUG5"/>
<feature type="coiled-coil region" evidence="4">
    <location>
        <begin position="137"/>
        <end position="171"/>
    </location>
</feature>
<gene>
    <name evidence="5" type="ORF">EXIGLDRAFT_758386</name>
</gene>
<evidence type="ECO:0000313" key="5">
    <source>
        <dbReference type="EMBL" id="KZW04086.1"/>
    </source>
</evidence>
<sequence length="189" mass="21502">MSHPILLPELTALVDVANSNIDNERDAALAAGPLLARLKAANRAANEATRAAKQRTQDARLAMDHTHLGLQNLLYEKRYLESEIEKCRQFASIYEDIPLHDLDEFRQLAPPESSTPEAMQDEHQLMLNRLSFELAERQRLDERKKALTSRRENLLKEVKEQQTKLDIVAQQFDTITKASIFLSAVGRTN</sequence>
<reference evidence="5 6" key="1">
    <citation type="journal article" date="2016" name="Mol. Biol. Evol.">
        <title>Comparative Genomics of Early-Diverging Mushroom-Forming Fungi Provides Insights into the Origins of Lignocellulose Decay Capabilities.</title>
        <authorList>
            <person name="Nagy L.G."/>
            <person name="Riley R."/>
            <person name="Tritt A."/>
            <person name="Adam C."/>
            <person name="Daum C."/>
            <person name="Floudas D."/>
            <person name="Sun H."/>
            <person name="Yadav J.S."/>
            <person name="Pangilinan J."/>
            <person name="Larsson K.H."/>
            <person name="Matsuura K."/>
            <person name="Barry K."/>
            <person name="Labutti K."/>
            <person name="Kuo R."/>
            <person name="Ohm R.A."/>
            <person name="Bhattacharya S.S."/>
            <person name="Shirouzu T."/>
            <person name="Yoshinaga Y."/>
            <person name="Martin F.M."/>
            <person name="Grigoriev I.V."/>
            <person name="Hibbett D.S."/>
        </authorList>
    </citation>
    <scope>NUCLEOTIDE SEQUENCE [LARGE SCALE GENOMIC DNA]</scope>
    <source>
        <strain evidence="5 6">HHB12029</strain>
    </source>
</reference>
<keyword evidence="6" id="KW-1185">Reference proteome</keyword>
<dbReference type="PANTHER" id="PTHR13375">
    <property type="entry name" value="FMS INTERACTING PROTEIN"/>
    <property type="match status" value="1"/>
</dbReference>
<name>A0A165QUG5_EXIGL</name>
<dbReference type="GO" id="GO:0006406">
    <property type="term" value="P:mRNA export from nucleus"/>
    <property type="evidence" value="ECO:0007669"/>
    <property type="project" value="TreeGrafter"/>
</dbReference>
<dbReference type="Pfam" id="PF09766">
    <property type="entry name" value="FmiP_Thoc5"/>
    <property type="match status" value="1"/>
</dbReference>
<keyword evidence="3" id="KW-0539">Nucleus</keyword>
<protein>
    <recommendedName>
        <fullName evidence="7">Fms interacting protein</fullName>
    </recommendedName>
</protein>
<dbReference type="GO" id="GO:0003729">
    <property type="term" value="F:mRNA binding"/>
    <property type="evidence" value="ECO:0007669"/>
    <property type="project" value="TreeGrafter"/>
</dbReference>
<dbReference type="AlphaFoldDB" id="A0A165QUG5"/>
<dbReference type="Proteomes" id="UP000077266">
    <property type="component" value="Unassembled WGS sequence"/>
</dbReference>
<evidence type="ECO:0000313" key="6">
    <source>
        <dbReference type="Proteomes" id="UP000077266"/>
    </source>
</evidence>
<accession>A0A165QUG5</accession>
<evidence type="ECO:0000256" key="3">
    <source>
        <dbReference type="ARBA" id="ARBA00023242"/>
    </source>
</evidence>
<organism evidence="5 6">
    <name type="scientific">Exidia glandulosa HHB12029</name>
    <dbReference type="NCBI Taxonomy" id="1314781"/>
    <lineage>
        <taxon>Eukaryota</taxon>
        <taxon>Fungi</taxon>
        <taxon>Dikarya</taxon>
        <taxon>Basidiomycota</taxon>
        <taxon>Agaricomycotina</taxon>
        <taxon>Agaricomycetes</taxon>
        <taxon>Auriculariales</taxon>
        <taxon>Exidiaceae</taxon>
        <taxon>Exidia</taxon>
    </lineage>
</organism>
<dbReference type="EMBL" id="KV425882">
    <property type="protein sequence ID" value="KZW04086.1"/>
    <property type="molecule type" value="Genomic_DNA"/>
</dbReference>
<evidence type="ECO:0000256" key="4">
    <source>
        <dbReference type="SAM" id="Coils"/>
    </source>
</evidence>
<proteinExistence type="inferred from homology"/>
<keyword evidence="4" id="KW-0175">Coiled coil</keyword>
<dbReference type="InterPro" id="IPR019163">
    <property type="entry name" value="THO_Thoc5"/>
</dbReference>
<comment type="similarity">
    <text evidence="2">Belongs to the THOC5 family.</text>
</comment>
<dbReference type="PANTHER" id="PTHR13375:SF3">
    <property type="entry name" value="THO COMPLEX SUBUNIT 5 HOMOLOG"/>
    <property type="match status" value="1"/>
</dbReference>